<dbReference type="InterPro" id="IPR023395">
    <property type="entry name" value="MCP_dom_sf"/>
</dbReference>
<evidence type="ECO:0000256" key="2">
    <source>
        <dbReference type="ARBA" id="ARBA00022692"/>
    </source>
</evidence>
<gene>
    <name evidence="7" type="ORF">RFI_04821</name>
</gene>
<comment type="subcellular location">
    <subcellularLocation>
        <location evidence="1">Membrane</location>
        <topology evidence="1">Multi-pass membrane protein</topology>
    </subcellularLocation>
</comment>
<keyword evidence="5" id="KW-0813">Transport</keyword>
<evidence type="ECO:0000256" key="1">
    <source>
        <dbReference type="ARBA" id="ARBA00004141"/>
    </source>
</evidence>
<evidence type="ECO:0000313" key="8">
    <source>
        <dbReference type="Proteomes" id="UP000023152"/>
    </source>
</evidence>
<proteinExistence type="inferred from homology"/>
<comment type="similarity">
    <text evidence="5">Belongs to the mitochondrial carrier (TC 2.A.29) family.</text>
</comment>
<evidence type="ECO:0000313" key="7">
    <source>
        <dbReference type="EMBL" id="ETO32298.1"/>
    </source>
</evidence>
<name>X6P2D2_RETFI</name>
<feature type="transmembrane region" description="Helical" evidence="6">
    <location>
        <begin position="64"/>
        <end position="85"/>
    </location>
</feature>
<keyword evidence="6" id="KW-1133">Transmembrane helix</keyword>
<evidence type="ECO:0000256" key="6">
    <source>
        <dbReference type="SAM" id="Phobius"/>
    </source>
</evidence>
<evidence type="ECO:0000256" key="3">
    <source>
        <dbReference type="ARBA" id="ARBA00023136"/>
    </source>
</evidence>
<keyword evidence="2 4" id="KW-0812">Transmembrane</keyword>
<reference evidence="7 8" key="1">
    <citation type="journal article" date="2013" name="Curr. Biol.">
        <title>The Genome of the Foraminiferan Reticulomyxa filosa.</title>
        <authorList>
            <person name="Glockner G."/>
            <person name="Hulsmann N."/>
            <person name="Schleicher M."/>
            <person name="Noegel A.A."/>
            <person name="Eichinger L."/>
            <person name="Gallinger C."/>
            <person name="Pawlowski J."/>
            <person name="Sierra R."/>
            <person name="Euteneuer U."/>
            <person name="Pillet L."/>
            <person name="Moustafa A."/>
            <person name="Platzer M."/>
            <person name="Groth M."/>
            <person name="Szafranski K."/>
            <person name="Schliwa M."/>
        </authorList>
    </citation>
    <scope>NUCLEOTIDE SEQUENCE [LARGE SCALE GENOMIC DNA]</scope>
</reference>
<evidence type="ECO:0008006" key="9">
    <source>
        <dbReference type="Google" id="ProtNLM"/>
    </source>
</evidence>
<feature type="transmembrane region" description="Helical" evidence="6">
    <location>
        <begin position="105"/>
        <end position="125"/>
    </location>
</feature>
<dbReference type="SUPFAM" id="SSF103506">
    <property type="entry name" value="Mitochondrial carrier"/>
    <property type="match status" value="1"/>
</dbReference>
<accession>X6P2D2</accession>
<dbReference type="Gene3D" id="1.50.40.10">
    <property type="entry name" value="Mitochondrial carrier domain"/>
    <property type="match status" value="1"/>
</dbReference>
<dbReference type="Proteomes" id="UP000023152">
    <property type="component" value="Unassembled WGS sequence"/>
</dbReference>
<dbReference type="Pfam" id="PF00153">
    <property type="entry name" value="Mito_carr"/>
    <property type="match status" value="1"/>
</dbReference>
<dbReference type="GO" id="GO:0016020">
    <property type="term" value="C:membrane"/>
    <property type="evidence" value="ECO:0007669"/>
    <property type="project" value="UniProtKB-SubCell"/>
</dbReference>
<dbReference type="InterPro" id="IPR018108">
    <property type="entry name" value="MCP_transmembrane"/>
</dbReference>
<dbReference type="AlphaFoldDB" id="X6P2D2"/>
<dbReference type="EMBL" id="ASPP01004313">
    <property type="protein sequence ID" value="ETO32298.1"/>
    <property type="molecule type" value="Genomic_DNA"/>
</dbReference>
<evidence type="ECO:0000256" key="4">
    <source>
        <dbReference type="PROSITE-ProRule" id="PRU00282"/>
    </source>
</evidence>
<keyword evidence="3 4" id="KW-0472">Membrane</keyword>
<comment type="caution">
    <text evidence="7">The sequence shown here is derived from an EMBL/GenBank/DDBJ whole genome shotgun (WGS) entry which is preliminary data.</text>
</comment>
<organism evidence="7 8">
    <name type="scientific">Reticulomyxa filosa</name>
    <dbReference type="NCBI Taxonomy" id="46433"/>
    <lineage>
        <taxon>Eukaryota</taxon>
        <taxon>Sar</taxon>
        <taxon>Rhizaria</taxon>
        <taxon>Retaria</taxon>
        <taxon>Foraminifera</taxon>
        <taxon>Monothalamids</taxon>
        <taxon>Reticulomyxidae</taxon>
        <taxon>Reticulomyxa</taxon>
    </lineage>
</organism>
<feature type="transmembrane region" description="Helical" evidence="6">
    <location>
        <begin position="6"/>
        <end position="27"/>
    </location>
</feature>
<keyword evidence="8" id="KW-1185">Reference proteome</keyword>
<protein>
    <recommendedName>
        <fullName evidence="9">Mitochondrial carrier protein</fullName>
    </recommendedName>
</protein>
<feature type="repeat" description="Solcar" evidence="4">
    <location>
        <begin position="9"/>
        <end position="92"/>
    </location>
</feature>
<sequence length="299" mass="33907">MTFFGIGLIQLLPAIVSGLFSLAYDIVCGHPLYVLKTHDQMSDEFLGLRDLVDKLMKEKGLIGFWNGYLPWGILISLTTGISFQIGKQLVLQTYSLFFRGTPNSILTAACAGFFESLFVSPLVLLKNRAITKNILSCQTNNYARVSKKADAVIISPQSSLSFVTKICHLFKGSDIFVIKRTMDWFLRHLFIDFCFKYVSNNLLINSLIGCTGCVYLTMFFDYSQTVIQSEQYKFDDSISLITIVKTHFNDKSFHDVMTKGLKYKILNTALSTIVFKDIIPVIVKFVQTQNSKHELKFDL</sequence>
<dbReference type="PROSITE" id="PS50920">
    <property type="entry name" value="SOLCAR"/>
    <property type="match status" value="1"/>
</dbReference>
<evidence type="ECO:0000256" key="5">
    <source>
        <dbReference type="RuleBase" id="RU000488"/>
    </source>
</evidence>